<protein>
    <submittedName>
        <fullName evidence="1">Serine endopeptidase</fullName>
    </submittedName>
</protein>
<gene>
    <name evidence="1" type="ORF">D1631_08090</name>
</gene>
<dbReference type="Pfam" id="PF12559">
    <property type="entry name" value="Inhibitor_I10"/>
    <property type="match status" value="1"/>
</dbReference>
<name>A0A3M7TFY9_9FLAO</name>
<dbReference type="EMBL" id="QWIU01000002">
    <property type="protein sequence ID" value="RNA61896.1"/>
    <property type="molecule type" value="Genomic_DNA"/>
</dbReference>
<dbReference type="Proteomes" id="UP000278775">
    <property type="component" value="Unassembled WGS sequence"/>
</dbReference>
<dbReference type="InterPro" id="IPR022217">
    <property type="entry name" value="Prot_inh_I10_marinostatin"/>
</dbReference>
<proteinExistence type="predicted"/>
<reference evidence="1 2" key="1">
    <citation type="submission" date="2018-08" db="EMBL/GenBank/DDBJ databases">
        <title>Chryseobacterium nematophagum: a novel matrix digesting pathogen of nematodes.</title>
        <authorList>
            <person name="Page A."/>
            <person name="Roberts M."/>
            <person name="Felix M.-A."/>
            <person name="Weir W."/>
        </authorList>
    </citation>
    <scope>NUCLEOTIDE SEQUENCE [LARGE SCALE GENOMIC DNA]</scope>
    <source>
        <strain evidence="1 2">JUb129</strain>
    </source>
</reference>
<organism evidence="1 2">
    <name type="scientific">Chryseobacterium nematophagum</name>
    <dbReference type="NCBI Taxonomy" id="2305228"/>
    <lineage>
        <taxon>Bacteria</taxon>
        <taxon>Pseudomonadati</taxon>
        <taxon>Bacteroidota</taxon>
        <taxon>Flavobacteriia</taxon>
        <taxon>Flavobacteriales</taxon>
        <taxon>Weeksellaceae</taxon>
        <taxon>Chryseobacterium group</taxon>
        <taxon>Chryseobacterium</taxon>
    </lineage>
</organism>
<sequence length="75" mass="8523">MKLKNSHKTPFFATLLEKQCKDSETIKGGINTSAPERDFVTTEMVETMAIQEKILDYTMKFPSDGDDEASFSIRE</sequence>
<accession>A0A3M7TFY9</accession>
<dbReference type="RefSeq" id="WP_122636003.1">
    <property type="nucleotide sequence ID" value="NZ_QWIU01000002.1"/>
</dbReference>
<comment type="caution">
    <text evidence="1">The sequence shown here is derived from an EMBL/GenBank/DDBJ whole genome shotgun (WGS) entry which is preliminary data.</text>
</comment>
<dbReference type="NCBIfam" id="NF033738">
    <property type="entry name" value="microvirid_RiPP"/>
    <property type="match status" value="1"/>
</dbReference>
<evidence type="ECO:0000313" key="1">
    <source>
        <dbReference type="EMBL" id="RNA61896.1"/>
    </source>
</evidence>
<dbReference type="AlphaFoldDB" id="A0A3M7TFY9"/>
<evidence type="ECO:0000313" key="2">
    <source>
        <dbReference type="Proteomes" id="UP000278775"/>
    </source>
</evidence>
<dbReference type="OrthoDB" id="678197at2"/>